<evidence type="ECO:0000259" key="9">
    <source>
        <dbReference type="PROSITE" id="PS51837"/>
    </source>
</evidence>
<proteinExistence type="inferred from homology"/>
<sequence>METKLDKPIPTTPSYPSYILPDESQLEHDQRICVTPHSLPSPPAFSFSPAASAHSPLPAPVPLVTPAKPKFVSYETVLYRKPGLSTCPSCQLQVTTQVTYRAGTLAWAVCFTMVLFGLVLGCCLIPLLVDYFKDAYHTCPRCRRLLYVHKKGCCK</sequence>
<evidence type="ECO:0000256" key="6">
    <source>
        <dbReference type="ARBA" id="ARBA00022833"/>
    </source>
</evidence>
<dbReference type="SMART" id="SM00714">
    <property type="entry name" value="LITAF"/>
    <property type="match status" value="1"/>
</dbReference>
<organism evidence="10 11">
    <name type="scientific">Neogobius melanostomus</name>
    <name type="common">round goby</name>
    <dbReference type="NCBI Taxonomy" id="47308"/>
    <lineage>
        <taxon>Eukaryota</taxon>
        <taxon>Metazoa</taxon>
        <taxon>Chordata</taxon>
        <taxon>Craniata</taxon>
        <taxon>Vertebrata</taxon>
        <taxon>Euteleostomi</taxon>
        <taxon>Actinopterygii</taxon>
        <taxon>Neopterygii</taxon>
        <taxon>Teleostei</taxon>
        <taxon>Neoteleostei</taxon>
        <taxon>Acanthomorphata</taxon>
        <taxon>Gobiaria</taxon>
        <taxon>Gobiiformes</taxon>
        <taxon>Gobioidei</taxon>
        <taxon>Gobiidae</taxon>
        <taxon>Benthophilinae</taxon>
        <taxon>Neogobiini</taxon>
        <taxon>Neogobius</taxon>
    </lineage>
</organism>
<evidence type="ECO:0000313" key="10">
    <source>
        <dbReference type="Ensembl" id="ENSNMLP00000044841.1"/>
    </source>
</evidence>
<reference evidence="10" key="2">
    <citation type="submission" date="2025-09" db="UniProtKB">
        <authorList>
            <consortium name="Ensembl"/>
        </authorList>
    </citation>
    <scope>IDENTIFICATION</scope>
</reference>
<comment type="subcellular location">
    <subcellularLocation>
        <location evidence="1">Endosome membrane</location>
        <topology evidence="1">Peripheral membrane protein</topology>
        <orientation evidence="1">Cytoplasmic side</orientation>
    </subcellularLocation>
    <subcellularLocation>
        <location evidence="2">Late endosome membrane</location>
    </subcellularLocation>
    <subcellularLocation>
        <location evidence="3">Lysosome membrane</location>
        <topology evidence="3">Peripheral membrane protein</topology>
        <orientation evidence="3">Cytoplasmic side</orientation>
    </subcellularLocation>
</comment>
<dbReference type="AlphaFoldDB" id="A0A8C6V6L4"/>
<dbReference type="PANTHER" id="PTHR23292:SF28">
    <property type="entry name" value="LIPOPOLYSACCHARIDE-INDUCED TUMOR NECROSIS FACTOR-ALPHA FACTOR-LIKE"/>
    <property type="match status" value="1"/>
</dbReference>
<dbReference type="GO" id="GO:0005634">
    <property type="term" value="C:nucleus"/>
    <property type="evidence" value="ECO:0007669"/>
    <property type="project" value="TreeGrafter"/>
</dbReference>
<dbReference type="Pfam" id="PF10601">
    <property type="entry name" value="zf-LITAF-like"/>
    <property type="match status" value="1"/>
</dbReference>
<evidence type="ECO:0000256" key="5">
    <source>
        <dbReference type="ARBA" id="ARBA00022723"/>
    </source>
</evidence>
<keyword evidence="5" id="KW-0479">Metal-binding</keyword>
<keyword evidence="11" id="KW-1185">Reference proteome</keyword>
<reference evidence="10" key="1">
    <citation type="submission" date="2025-08" db="UniProtKB">
        <authorList>
            <consortium name="Ensembl"/>
        </authorList>
    </citation>
    <scope>IDENTIFICATION</scope>
</reference>
<evidence type="ECO:0000313" key="11">
    <source>
        <dbReference type="Proteomes" id="UP000694523"/>
    </source>
</evidence>
<evidence type="ECO:0000256" key="1">
    <source>
        <dbReference type="ARBA" id="ARBA00004125"/>
    </source>
</evidence>
<dbReference type="PROSITE" id="PS51837">
    <property type="entry name" value="LITAF"/>
    <property type="match status" value="1"/>
</dbReference>
<evidence type="ECO:0000256" key="7">
    <source>
        <dbReference type="ARBA" id="ARBA00023136"/>
    </source>
</evidence>
<evidence type="ECO:0000256" key="3">
    <source>
        <dbReference type="ARBA" id="ARBA00004630"/>
    </source>
</evidence>
<dbReference type="GO" id="GO:0098560">
    <property type="term" value="C:cytoplasmic side of late endosome membrane"/>
    <property type="evidence" value="ECO:0007669"/>
    <property type="project" value="TreeGrafter"/>
</dbReference>
<keyword evidence="6" id="KW-0862">Zinc</keyword>
<keyword evidence="8" id="KW-0812">Transmembrane</keyword>
<dbReference type="InterPro" id="IPR037519">
    <property type="entry name" value="LITAF_fam"/>
</dbReference>
<dbReference type="Ensembl" id="ENSNMLT00000049769.1">
    <property type="protein sequence ID" value="ENSNMLP00000044841.1"/>
    <property type="gene ID" value="ENSNMLG00000027100.1"/>
</dbReference>
<evidence type="ECO:0000256" key="2">
    <source>
        <dbReference type="ARBA" id="ARBA00004414"/>
    </source>
</evidence>
<keyword evidence="7 8" id="KW-0472">Membrane</keyword>
<protein>
    <recommendedName>
        <fullName evidence="9">LITAF domain-containing protein</fullName>
    </recommendedName>
</protein>
<name>A0A8C6V6L4_9GOBI</name>
<evidence type="ECO:0000256" key="8">
    <source>
        <dbReference type="SAM" id="Phobius"/>
    </source>
</evidence>
<feature type="transmembrane region" description="Helical" evidence="8">
    <location>
        <begin position="105"/>
        <end position="128"/>
    </location>
</feature>
<feature type="domain" description="LITAF" evidence="9">
    <location>
        <begin position="67"/>
        <end position="151"/>
    </location>
</feature>
<accession>A0A8C6V6L4</accession>
<dbReference type="Proteomes" id="UP000694523">
    <property type="component" value="Unplaced"/>
</dbReference>
<comment type="similarity">
    <text evidence="4">Belongs to the CDIP1/LITAF family.</text>
</comment>
<evidence type="ECO:0000256" key="4">
    <source>
        <dbReference type="ARBA" id="ARBA00005975"/>
    </source>
</evidence>
<dbReference type="GO" id="GO:0098574">
    <property type="term" value="C:cytoplasmic side of lysosomal membrane"/>
    <property type="evidence" value="ECO:0007669"/>
    <property type="project" value="TreeGrafter"/>
</dbReference>
<dbReference type="GO" id="GO:0008270">
    <property type="term" value="F:zinc ion binding"/>
    <property type="evidence" value="ECO:0007669"/>
    <property type="project" value="TreeGrafter"/>
</dbReference>
<keyword evidence="8" id="KW-1133">Transmembrane helix</keyword>
<dbReference type="InterPro" id="IPR006629">
    <property type="entry name" value="LITAF"/>
</dbReference>
<dbReference type="PANTHER" id="PTHR23292">
    <property type="entry name" value="LIPOPOLYSACCHARIDE-INDUCED TUMOR NECROSIS FACTOR-ALPHA FACTOR"/>
    <property type="match status" value="1"/>
</dbReference>